<evidence type="ECO:0000256" key="4">
    <source>
        <dbReference type="ARBA" id="ARBA00022881"/>
    </source>
</evidence>
<dbReference type="PROSITE" id="PS50165">
    <property type="entry name" value="UVRC"/>
    <property type="match status" value="1"/>
</dbReference>
<evidence type="ECO:0000256" key="2">
    <source>
        <dbReference type="ARBA" id="ARBA00022763"/>
    </source>
</evidence>
<dbReference type="Gene3D" id="3.40.1440.10">
    <property type="entry name" value="GIY-YIG endonuclease"/>
    <property type="match status" value="1"/>
</dbReference>
<dbReference type="NCBIfam" id="TIGR00194">
    <property type="entry name" value="uvrC"/>
    <property type="match status" value="1"/>
</dbReference>
<accession>W4LWC0</accession>
<dbReference type="InterPro" id="IPR035901">
    <property type="entry name" value="GIY-YIG_endonuc_sf"/>
</dbReference>
<dbReference type="CDD" id="cd10434">
    <property type="entry name" value="GIY-YIG_UvrC_Cho"/>
    <property type="match status" value="1"/>
</dbReference>
<dbReference type="GO" id="GO:0006289">
    <property type="term" value="P:nucleotide-excision repair"/>
    <property type="evidence" value="ECO:0007669"/>
    <property type="project" value="InterPro"/>
</dbReference>
<dbReference type="SUPFAM" id="SSF46600">
    <property type="entry name" value="C-terminal UvrC-binding domain of UvrB"/>
    <property type="match status" value="1"/>
</dbReference>
<keyword evidence="2" id="KW-0227">DNA damage</keyword>
<dbReference type="Pfam" id="PF08459">
    <property type="entry name" value="UvrC_RNaseH_dom"/>
    <property type="match status" value="1"/>
</dbReference>
<comment type="caution">
    <text evidence="10">The sequence shown here is derived from an EMBL/GenBank/DDBJ whole genome shotgun (WGS) entry which is preliminary data.</text>
</comment>
<evidence type="ECO:0000259" key="7">
    <source>
        <dbReference type="PROSITE" id="PS50151"/>
    </source>
</evidence>
<keyword evidence="3" id="KW-0228">DNA excision</keyword>
<dbReference type="SUPFAM" id="SSF82771">
    <property type="entry name" value="GIY-YIG endonuclease"/>
    <property type="match status" value="1"/>
</dbReference>
<dbReference type="InterPro" id="IPR038476">
    <property type="entry name" value="UvrC_RNase_H_dom_sf"/>
</dbReference>
<reference evidence="10 11" key="1">
    <citation type="journal article" date="2014" name="Nature">
        <title>An environmental bacterial taxon with a large and distinct metabolic repertoire.</title>
        <authorList>
            <person name="Wilson M.C."/>
            <person name="Mori T."/>
            <person name="Ruckert C."/>
            <person name="Uria A.R."/>
            <person name="Helf M.J."/>
            <person name="Takada K."/>
            <person name="Gernert C."/>
            <person name="Steffens U.A."/>
            <person name="Heycke N."/>
            <person name="Schmitt S."/>
            <person name="Rinke C."/>
            <person name="Helfrich E.J."/>
            <person name="Brachmann A.O."/>
            <person name="Gurgui C."/>
            <person name="Wakimoto T."/>
            <person name="Kracht M."/>
            <person name="Crusemann M."/>
            <person name="Hentschel U."/>
            <person name="Abe I."/>
            <person name="Matsunaga S."/>
            <person name="Kalinowski J."/>
            <person name="Takeyama H."/>
            <person name="Piel J."/>
        </authorList>
    </citation>
    <scope>NUCLEOTIDE SEQUENCE [LARGE SCALE GENOMIC DNA]</scope>
    <source>
        <strain evidence="11">TSY2</strain>
    </source>
</reference>
<evidence type="ECO:0000313" key="10">
    <source>
        <dbReference type="EMBL" id="ETX02200.1"/>
    </source>
</evidence>
<dbReference type="Pfam" id="PF01541">
    <property type="entry name" value="GIY-YIG"/>
    <property type="match status" value="1"/>
</dbReference>
<dbReference type="Pfam" id="PF22920">
    <property type="entry name" value="UvrC_RNaseH"/>
    <property type="match status" value="1"/>
</dbReference>
<dbReference type="PROSITE" id="PS50151">
    <property type="entry name" value="UVR"/>
    <property type="match status" value="1"/>
</dbReference>
<dbReference type="InterPro" id="IPR001162">
    <property type="entry name" value="UvrC_RNase_H_dom"/>
</dbReference>
<dbReference type="InterPro" id="IPR050066">
    <property type="entry name" value="UvrABC_protein_C"/>
</dbReference>
<dbReference type="PANTHER" id="PTHR30562">
    <property type="entry name" value="UVRC/OXIDOREDUCTASE"/>
    <property type="match status" value="1"/>
</dbReference>
<feature type="non-terminal residue" evidence="10">
    <location>
        <position position="420"/>
    </location>
</feature>
<keyword evidence="5" id="KW-0234">DNA repair</keyword>
<evidence type="ECO:0008006" key="12">
    <source>
        <dbReference type="Google" id="ProtNLM"/>
    </source>
</evidence>
<dbReference type="InterPro" id="IPR001943">
    <property type="entry name" value="UVR_dom"/>
</dbReference>
<evidence type="ECO:0000259" key="9">
    <source>
        <dbReference type="PROSITE" id="PS50165"/>
    </source>
</evidence>
<evidence type="ECO:0000256" key="5">
    <source>
        <dbReference type="ARBA" id="ARBA00023204"/>
    </source>
</evidence>
<dbReference type="PROSITE" id="PS50164">
    <property type="entry name" value="GIY_YIG"/>
    <property type="match status" value="1"/>
</dbReference>
<evidence type="ECO:0000256" key="6">
    <source>
        <dbReference type="ARBA" id="ARBA00023236"/>
    </source>
</evidence>
<protein>
    <recommendedName>
        <fullName evidence="12">Excinuclease ABC subunit C</fullName>
    </recommendedName>
</protein>
<keyword evidence="4" id="KW-0267">Excision nuclease</keyword>
<dbReference type="Proteomes" id="UP000019140">
    <property type="component" value="Unassembled WGS sequence"/>
</dbReference>
<dbReference type="InterPro" id="IPR004791">
    <property type="entry name" value="UvrC"/>
</dbReference>
<dbReference type="Gene3D" id="3.30.420.340">
    <property type="entry name" value="UvrC, RNAse H endonuclease domain"/>
    <property type="match status" value="1"/>
</dbReference>
<feature type="domain" description="UVR" evidence="7">
    <location>
        <begin position="179"/>
        <end position="214"/>
    </location>
</feature>
<feature type="domain" description="GIY-YIG" evidence="8">
    <location>
        <begin position="1"/>
        <end position="68"/>
    </location>
</feature>
<dbReference type="AlphaFoldDB" id="W4LWC0"/>
<evidence type="ECO:0000256" key="1">
    <source>
        <dbReference type="ARBA" id="ARBA00022490"/>
    </source>
</evidence>
<dbReference type="InterPro" id="IPR036876">
    <property type="entry name" value="UVR_dom_sf"/>
</dbReference>
<proteinExistence type="predicted"/>
<keyword evidence="6" id="KW-0742">SOS response</keyword>
<keyword evidence="11" id="KW-1185">Reference proteome</keyword>
<feature type="non-terminal residue" evidence="10">
    <location>
        <position position="1"/>
    </location>
</feature>
<name>W4LWC0_9BACT</name>
<evidence type="ECO:0000259" key="8">
    <source>
        <dbReference type="PROSITE" id="PS50164"/>
    </source>
</evidence>
<dbReference type="GO" id="GO:0009380">
    <property type="term" value="C:excinuclease repair complex"/>
    <property type="evidence" value="ECO:0007669"/>
    <property type="project" value="InterPro"/>
</dbReference>
<dbReference type="GO" id="GO:0009381">
    <property type="term" value="F:excinuclease ABC activity"/>
    <property type="evidence" value="ECO:0007669"/>
    <property type="project" value="InterPro"/>
</dbReference>
<sequence>GTIVYVGKAKNLRNRVKQYVSNSGDPRYHIRLGLLSVVAVDFLVTHTEKEALILENTLIKKHHPRFNIALRDDKNHIHLRLDPKQRYPRLTIVRRPGKDKAYYFGPYASSQAVRETLRVLARAFPLRSCTDAVMNSRSRPCLYHEIGQCVAPCVPGYTTEAEYRELVEQVALHLRGRSDDIVKTLKAQIREASDNLRFEDAARLYRRLQAVEETTGKQRVTSVKQRDQDIFGYYRAGDTVQIQTLNVRSGQLVGGRAYTFAEQLEPDIEYLMSSFVNQYYADNPHIPREVLLPCALHDADSLAELLSDKKERQVVLEVPQRGDKYHMVQLAMKNAELSYQKELDADAEMQRALEELQKKLRLRELPRRIECFDISNISGNQSVGSMVTFQDGEPDKQRYRRFRIQTLEGPNDFGMMLEVL</sequence>
<organism evidence="10 11">
    <name type="scientific">Candidatus Entotheonella gemina</name>
    <dbReference type="NCBI Taxonomy" id="1429439"/>
    <lineage>
        <taxon>Bacteria</taxon>
        <taxon>Pseudomonadati</taxon>
        <taxon>Nitrospinota/Tectimicrobiota group</taxon>
        <taxon>Candidatus Tectimicrobiota</taxon>
        <taxon>Candidatus Entotheonellia</taxon>
        <taxon>Candidatus Entotheonellales</taxon>
        <taxon>Candidatus Entotheonellaceae</taxon>
        <taxon>Candidatus Entotheonella</taxon>
    </lineage>
</organism>
<feature type="domain" description="UvrC family homology region profile" evidence="9">
    <location>
        <begin position="230"/>
        <end position="420"/>
    </location>
</feature>
<dbReference type="SMART" id="SM00465">
    <property type="entry name" value="GIYc"/>
    <property type="match status" value="1"/>
</dbReference>
<dbReference type="GO" id="GO:0009432">
    <property type="term" value="P:SOS response"/>
    <property type="evidence" value="ECO:0007669"/>
    <property type="project" value="UniProtKB-KW"/>
</dbReference>
<dbReference type="PANTHER" id="PTHR30562:SF1">
    <property type="entry name" value="UVRABC SYSTEM PROTEIN C"/>
    <property type="match status" value="1"/>
</dbReference>
<dbReference type="InterPro" id="IPR000305">
    <property type="entry name" value="GIY-YIG_endonuc"/>
</dbReference>
<evidence type="ECO:0000256" key="3">
    <source>
        <dbReference type="ARBA" id="ARBA00022769"/>
    </source>
</evidence>
<dbReference type="EMBL" id="AZHX01001554">
    <property type="protein sequence ID" value="ETX02200.1"/>
    <property type="molecule type" value="Genomic_DNA"/>
</dbReference>
<dbReference type="HOGENOM" id="CLU_654721_0_0_7"/>
<gene>
    <name evidence="10" type="ORF">ETSY2_36005</name>
</gene>
<keyword evidence="1" id="KW-0963">Cytoplasm</keyword>
<evidence type="ECO:0000313" key="11">
    <source>
        <dbReference type="Proteomes" id="UP000019140"/>
    </source>
</evidence>
<dbReference type="InterPro" id="IPR047296">
    <property type="entry name" value="GIY-YIG_UvrC_Cho"/>
</dbReference>